<sequence length="79" mass="9292">METIYDHTPTASELLNLADGMTKQQYLTNWMCSKDHSILDIVLLYESRKNEPLAKKYRDLIPDLYQQWQWGLDSIVTSI</sequence>
<dbReference type="RefSeq" id="WP_187020580.1">
    <property type="nucleotide sequence ID" value="NZ_JACRUK010000050.1"/>
</dbReference>
<organism evidence="1 2">
    <name type="scientific">Flavobacterium muglaense</name>
    <dbReference type="NCBI Taxonomy" id="2764716"/>
    <lineage>
        <taxon>Bacteria</taxon>
        <taxon>Pseudomonadati</taxon>
        <taxon>Bacteroidota</taxon>
        <taxon>Flavobacteriia</taxon>
        <taxon>Flavobacteriales</taxon>
        <taxon>Flavobacteriaceae</taxon>
        <taxon>Flavobacterium</taxon>
    </lineage>
</organism>
<dbReference type="Proteomes" id="UP000641454">
    <property type="component" value="Unassembled WGS sequence"/>
</dbReference>
<dbReference type="EMBL" id="JACRUL010000048">
    <property type="protein sequence ID" value="MBC5845678.1"/>
    <property type="molecule type" value="Genomic_DNA"/>
</dbReference>
<accession>A0A923N4V8</accession>
<protein>
    <submittedName>
        <fullName evidence="1">Uncharacterized protein</fullName>
    </submittedName>
</protein>
<evidence type="ECO:0000313" key="1">
    <source>
        <dbReference type="EMBL" id="MBC5845678.1"/>
    </source>
</evidence>
<evidence type="ECO:0000313" key="2">
    <source>
        <dbReference type="Proteomes" id="UP000641454"/>
    </source>
</evidence>
<keyword evidence="2" id="KW-1185">Reference proteome</keyword>
<name>A0A923N4V8_9FLAO</name>
<proteinExistence type="predicted"/>
<dbReference type="AlphaFoldDB" id="A0A923N4V8"/>
<comment type="caution">
    <text evidence="1">The sequence shown here is derived from an EMBL/GenBank/DDBJ whole genome shotgun (WGS) entry which is preliminary data.</text>
</comment>
<reference evidence="1 2" key="1">
    <citation type="submission" date="2020-08" db="EMBL/GenBank/DDBJ databases">
        <title>Description of novel Flavobacterium F-392 isolate.</title>
        <authorList>
            <person name="Saticioglu I.B."/>
            <person name="Duman M."/>
            <person name="Altun S."/>
        </authorList>
    </citation>
    <scope>NUCLEOTIDE SEQUENCE [LARGE SCALE GENOMIC DNA]</scope>
    <source>
        <strain evidence="1 2">F-392</strain>
    </source>
</reference>
<gene>
    <name evidence="1" type="ORF">H8R25_14695</name>
</gene>